<evidence type="ECO:0000256" key="1">
    <source>
        <dbReference type="SAM" id="MobiDB-lite"/>
    </source>
</evidence>
<evidence type="ECO:0000313" key="2">
    <source>
        <dbReference type="Proteomes" id="UP000887540"/>
    </source>
</evidence>
<reference evidence="3" key="1">
    <citation type="submission" date="2022-11" db="UniProtKB">
        <authorList>
            <consortium name="WormBaseParasite"/>
        </authorList>
    </citation>
    <scope>IDENTIFICATION</scope>
</reference>
<accession>A0A914ENG5</accession>
<protein>
    <submittedName>
        <fullName evidence="3">Uncharacterized protein</fullName>
    </submittedName>
</protein>
<sequence>MHTVRKHTKTVITLKETEEEDWEEDVEHGVNEAETECDCGRSTRIKSYIIVDERPNLQNLGDPDQVLGGGRAMR</sequence>
<dbReference type="AlphaFoldDB" id="A0A914ENG5"/>
<feature type="compositionally biased region" description="Acidic residues" evidence="1">
    <location>
        <begin position="17"/>
        <end position="26"/>
    </location>
</feature>
<proteinExistence type="predicted"/>
<evidence type="ECO:0000313" key="3">
    <source>
        <dbReference type="WBParaSite" id="ACRNAN_scaffold8985.g13124.t1"/>
    </source>
</evidence>
<organism evidence="2 3">
    <name type="scientific">Acrobeloides nanus</name>
    <dbReference type="NCBI Taxonomy" id="290746"/>
    <lineage>
        <taxon>Eukaryota</taxon>
        <taxon>Metazoa</taxon>
        <taxon>Ecdysozoa</taxon>
        <taxon>Nematoda</taxon>
        <taxon>Chromadorea</taxon>
        <taxon>Rhabditida</taxon>
        <taxon>Tylenchina</taxon>
        <taxon>Cephalobomorpha</taxon>
        <taxon>Cephaloboidea</taxon>
        <taxon>Cephalobidae</taxon>
        <taxon>Acrobeloides</taxon>
    </lineage>
</organism>
<feature type="region of interest" description="Disordered" evidence="1">
    <location>
        <begin position="1"/>
        <end position="34"/>
    </location>
</feature>
<dbReference type="Proteomes" id="UP000887540">
    <property type="component" value="Unplaced"/>
</dbReference>
<dbReference type="WBParaSite" id="ACRNAN_scaffold8985.g13124.t1">
    <property type="protein sequence ID" value="ACRNAN_scaffold8985.g13124.t1"/>
    <property type="gene ID" value="ACRNAN_scaffold8985.g13124"/>
</dbReference>
<name>A0A914ENG5_9BILA</name>
<keyword evidence="2" id="KW-1185">Reference proteome</keyword>